<dbReference type="InterPro" id="IPR013107">
    <property type="entry name" value="Acyl-CoA_DH_C"/>
</dbReference>
<dbReference type="InterPro" id="IPR009100">
    <property type="entry name" value="AcylCoA_DH/oxidase_NM_dom_sf"/>
</dbReference>
<evidence type="ECO:0000256" key="1">
    <source>
        <dbReference type="ARBA" id="ARBA00023002"/>
    </source>
</evidence>
<dbReference type="AlphaFoldDB" id="A0A4P2QJZ1"/>
<reference evidence="4 5" key="1">
    <citation type="submission" date="2015-09" db="EMBL/GenBank/DDBJ databases">
        <title>Sorangium comparison.</title>
        <authorList>
            <person name="Zaburannyi N."/>
            <person name="Bunk B."/>
            <person name="Overmann J."/>
            <person name="Mueller R."/>
        </authorList>
    </citation>
    <scope>NUCLEOTIDE SEQUENCE [LARGE SCALE GENOMIC DNA]</scope>
    <source>
        <strain evidence="4 5">So ce836</strain>
    </source>
</reference>
<dbReference type="PANTHER" id="PTHR43884:SF12">
    <property type="entry name" value="ISOVALERYL-COA DEHYDROGENASE, MITOCHONDRIAL-RELATED"/>
    <property type="match status" value="1"/>
</dbReference>
<accession>A0A4P2QJZ1</accession>
<dbReference type="Gene3D" id="1.20.140.10">
    <property type="entry name" value="Butyryl-CoA Dehydrogenase, subunit A, domain 3"/>
    <property type="match status" value="1"/>
</dbReference>
<evidence type="ECO:0000259" key="2">
    <source>
        <dbReference type="Pfam" id="PF02771"/>
    </source>
</evidence>
<organism evidence="4 5">
    <name type="scientific">Sorangium cellulosum</name>
    <name type="common">Polyangium cellulosum</name>
    <dbReference type="NCBI Taxonomy" id="56"/>
    <lineage>
        <taxon>Bacteria</taxon>
        <taxon>Pseudomonadati</taxon>
        <taxon>Myxococcota</taxon>
        <taxon>Polyangia</taxon>
        <taxon>Polyangiales</taxon>
        <taxon>Polyangiaceae</taxon>
        <taxon>Sorangium</taxon>
    </lineage>
</organism>
<dbReference type="RefSeq" id="WP_165373868.1">
    <property type="nucleotide sequence ID" value="NZ_CP012672.1"/>
</dbReference>
<dbReference type="SUPFAM" id="SSF47203">
    <property type="entry name" value="Acyl-CoA dehydrogenase C-terminal domain-like"/>
    <property type="match status" value="1"/>
</dbReference>
<dbReference type="GO" id="GO:0003995">
    <property type="term" value="F:acyl-CoA dehydrogenase activity"/>
    <property type="evidence" value="ECO:0007669"/>
    <property type="project" value="TreeGrafter"/>
</dbReference>
<dbReference type="Proteomes" id="UP000295497">
    <property type="component" value="Chromosome"/>
</dbReference>
<feature type="domain" description="Acyl-CoA dehydrogenase C-terminal" evidence="3">
    <location>
        <begin position="239"/>
        <end position="367"/>
    </location>
</feature>
<dbReference type="InterPro" id="IPR037069">
    <property type="entry name" value="AcylCoA_DH/ox_N_sf"/>
</dbReference>
<dbReference type="EMBL" id="CP012672">
    <property type="protein sequence ID" value="AUX29753.1"/>
    <property type="molecule type" value="Genomic_DNA"/>
</dbReference>
<dbReference type="InterPro" id="IPR046373">
    <property type="entry name" value="Acyl-CoA_Oxase/DH_mid-dom_sf"/>
</dbReference>
<sequence>MSSTQGHLSIHDILVSTRELVPALRASAAEVEAGRKLPSSVLSALDKTGVFRMAMPKAWGGPEADPFSQIEVIENLALGDASSAWCAMILSGSGFYASHLEDSVARRLYGKLDVRHAGSLRWSGKAEKVAGGYRVTGTWDFCSGCHHADFLAAGCLVTENDSPVLNADGSPRILWAVLPAGSFEILDTWYTTGLAGSGSNDCSAGNVFVPEEHTFNLVDRKRSEPLYSYPPLFLQSLVGVQLGIARHAIEIALDLAQNKKVMPTGHSLGAEQSVQMAIAEAEGVLGSARSYVRDVVGELWDALQSGNGPSLKLRAKGMLMMIHAAQSTRRVVESMCDVAGATAIFAKHPIERLRRDIITANSHFLCQKNKYAIIGHALMGTEPAYPYF</sequence>
<dbReference type="InterPro" id="IPR036250">
    <property type="entry name" value="AcylCo_DH-like_C"/>
</dbReference>
<keyword evidence="1" id="KW-0560">Oxidoreductase</keyword>
<dbReference type="Pfam" id="PF02771">
    <property type="entry name" value="Acyl-CoA_dh_N"/>
    <property type="match status" value="1"/>
</dbReference>
<dbReference type="InterPro" id="IPR013786">
    <property type="entry name" value="AcylCoA_DH/ox_N"/>
</dbReference>
<evidence type="ECO:0000259" key="3">
    <source>
        <dbReference type="Pfam" id="PF08028"/>
    </source>
</evidence>
<evidence type="ECO:0000313" key="5">
    <source>
        <dbReference type="Proteomes" id="UP000295497"/>
    </source>
</evidence>
<dbReference type="GO" id="GO:0050660">
    <property type="term" value="F:flavin adenine dinucleotide binding"/>
    <property type="evidence" value="ECO:0007669"/>
    <property type="project" value="InterPro"/>
</dbReference>
<dbReference type="PIRSF" id="PIRSF016578">
    <property type="entry name" value="HsaA"/>
    <property type="match status" value="1"/>
</dbReference>
<evidence type="ECO:0000313" key="4">
    <source>
        <dbReference type="EMBL" id="AUX29753.1"/>
    </source>
</evidence>
<feature type="domain" description="Acyl-CoA dehydrogenase/oxidase N-terminal" evidence="2">
    <location>
        <begin position="25"/>
        <end position="89"/>
    </location>
</feature>
<gene>
    <name evidence="4" type="primary">fadE</name>
    <name evidence="4" type="ORF">SOCE836_018460</name>
</gene>
<dbReference type="Pfam" id="PF08028">
    <property type="entry name" value="Acyl-CoA_dh_2"/>
    <property type="match status" value="1"/>
</dbReference>
<dbReference type="Gene3D" id="1.10.540.10">
    <property type="entry name" value="Acyl-CoA dehydrogenase/oxidase, N-terminal domain"/>
    <property type="match status" value="1"/>
</dbReference>
<dbReference type="PANTHER" id="PTHR43884">
    <property type="entry name" value="ACYL-COA DEHYDROGENASE"/>
    <property type="match status" value="1"/>
</dbReference>
<dbReference type="Gene3D" id="2.40.110.10">
    <property type="entry name" value="Butyryl-CoA Dehydrogenase, subunit A, domain 2"/>
    <property type="match status" value="1"/>
</dbReference>
<name>A0A4P2QJZ1_SORCE</name>
<proteinExistence type="predicted"/>
<protein>
    <submittedName>
        <fullName evidence="4">Acyl-CoA dehydrogenase</fullName>
    </submittedName>
</protein>
<dbReference type="SUPFAM" id="SSF56645">
    <property type="entry name" value="Acyl-CoA dehydrogenase NM domain-like"/>
    <property type="match status" value="1"/>
</dbReference>